<reference evidence="8 9" key="1">
    <citation type="journal article" date="2015" name="Plant Cell">
        <title>Oil accumulation by the oleaginous diatom Fistulifera solaris as revealed by the genome and transcriptome.</title>
        <authorList>
            <person name="Tanaka T."/>
            <person name="Maeda Y."/>
            <person name="Veluchamy A."/>
            <person name="Tanaka M."/>
            <person name="Abida H."/>
            <person name="Marechal E."/>
            <person name="Bowler C."/>
            <person name="Muto M."/>
            <person name="Sunaga Y."/>
            <person name="Tanaka M."/>
            <person name="Yoshino T."/>
            <person name="Taniguchi T."/>
            <person name="Fukuda Y."/>
            <person name="Nemoto M."/>
            <person name="Matsumoto M."/>
            <person name="Wong P.S."/>
            <person name="Aburatani S."/>
            <person name="Fujibuchi W."/>
        </authorList>
    </citation>
    <scope>NUCLEOTIDE SEQUENCE [LARGE SCALE GENOMIC DNA]</scope>
    <source>
        <strain evidence="8 9">JPCC DA0580</strain>
    </source>
</reference>
<comment type="caution">
    <text evidence="8">The sequence shown here is derived from an EMBL/GenBank/DDBJ whole genome shotgun (WGS) entry which is preliminary data.</text>
</comment>
<keyword evidence="9" id="KW-1185">Reference proteome</keyword>
<evidence type="ECO:0000259" key="7">
    <source>
        <dbReference type="Pfam" id="PF02096"/>
    </source>
</evidence>
<sequence length="493" mass="54994">MIGLLVASKAQQPIRFAARRIGSAQWTIVPQHASVLTSSPFWDSPLQQHRPARHMSTSSWAPEALQNVSVWGGSGYMLQLLHSGDVPYWACFAVMSVLVRTALIPVVIYGAKTSSRFAKVVPEVQFLLTLFQNDLKKLRDKQGGTVLERYALMRTNLSTLSGIYKLHNIHPFAIFLSPLLQVPIFWYVSTDLRKIVNGRDPALAQELVDAPIAWIPDLTEPDPWFGLPVLAGLCLYANVEVAVGKRTLSGEAASKSDTAALLKDIFQSFAVFMPCFSSQLPAGIQIYLVTSFIYTAVQSAALRTESFRQLVGLPSLLAPPPEAVYAQKFIQLKQLEQEARKLRGDGPVLGKHGVLARDFEVSFAGNYRPTSIRVPKTESSQRKVVPLDLRFGHEIPRTPTMNMPMPAGPYIHGISAPIWQLQGQFLRQQQELEHQTKLQSSTPDREYMPQISPQVMEKANRGELPMETKVIPTIPRGTKTKVTVPQRKVKRKR</sequence>
<evidence type="ECO:0000256" key="2">
    <source>
        <dbReference type="ARBA" id="ARBA00022692"/>
    </source>
</evidence>
<name>A0A1Z5KEX5_FISSO</name>
<evidence type="ECO:0000313" key="9">
    <source>
        <dbReference type="Proteomes" id="UP000198406"/>
    </source>
</evidence>
<keyword evidence="2 5" id="KW-0812">Transmembrane</keyword>
<accession>A0A1Z5KEX5</accession>
<dbReference type="OrthoDB" id="2148490at2759"/>
<keyword evidence="4" id="KW-0472">Membrane</keyword>
<dbReference type="GO" id="GO:0005743">
    <property type="term" value="C:mitochondrial inner membrane"/>
    <property type="evidence" value="ECO:0007669"/>
    <property type="project" value="TreeGrafter"/>
</dbReference>
<evidence type="ECO:0000256" key="5">
    <source>
        <dbReference type="RuleBase" id="RU003945"/>
    </source>
</evidence>
<comment type="subcellular location">
    <subcellularLocation>
        <location evidence="1 5">Membrane</location>
        <topology evidence="1 5">Multi-pass membrane protein</topology>
    </subcellularLocation>
</comment>
<dbReference type="Proteomes" id="UP000198406">
    <property type="component" value="Unassembled WGS sequence"/>
</dbReference>
<gene>
    <name evidence="8" type="ORF">FisN_6Hh388</name>
</gene>
<dbReference type="GO" id="GO:0032979">
    <property type="term" value="P:protein insertion into mitochondrial inner membrane from matrix"/>
    <property type="evidence" value="ECO:0007669"/>
    <property type="project" value="TreeGrafter"/>
</dbReference>
<evidence type="ECO:0000256" key="4">
    <source>
        <dbReference type="ARBA" id="ARBA00023136"/>
    </source>
</evidence>
<dbReference type="AlphaFoldDB" id="A0A1Z5KEX5"/>
<dbReference type="EMBL" id="BDSP01000216">
    <property type="protein sequence ID" value="GAX24843.1"/>
    <property type="molecule type" value="Genomic_DNA"/>
</dbReference>
<dbReference type="PANTHER" id="PTHR12428">
    <property type="entry name" value="OXA1"/>
    <property type="match status" value="1"/>
</dbReference>
<evidence type="ECO:0000256" key="6">
    <source>
        <dbReference type="SAM" id="MobiDB-lite"/>
    </source>
</evidence>
<comment type="similarity">
    <text evidence="5">Belongs to the OXA1/ALB3/YidC family.</text>
</comment>
<keyword evidence="3" id="KW-1133">Transmembrane helix</keyword>
<dbReference type="CDD" id="cd20069">
    <property type="entry name" value="5TM_Oxa1-like"/>
    <property type="match status" value="1"/>
</dbReference>
<evidence type="ECO:0000313" key="8">
    <source>
        <dbReference type="EMBL" id="GAX24843.1"/>
    </source>
</evidence>
<evidence type="ECO:0000256" key="1">
    <source>
        <dbReference type="ARBA" id="ARBA00004141"/>
    </source>
</evidence>
<proteinExistence type="inferred from homology"/>
<dbReference type="InParanoid" id="A0A1Z5KEX5"/>
<feature type="region of interest" description="Disordered" evidence="6">
    <location>
        <begin position="457"/>
        <end position="493"/>
    </location>
</feature>
<organism evidence="8 9">
    <name type="scientific">Fistulifera solaris</name>
    <name type="common">Oleaginous diatom</name>
    <dbReference type="NCBI Taxonomy" id="1519565"/>
    <lineage>
        <taxon>Eukaryota</taxon>
        <taxon>Sar</taxon>
        <taxon>Stramenopiles</taxon>
        <taxon>Ochrophyta</taxon>
        <taxon>Bacillariophyta</taxon>
        <taxon>Bacillariophyceae</taxon>
        <taxon>Bacillariophycidae</taxon>
        <taxon>Naviculales</taxon>
        <taxon>Naviculaceae</taxon>
        <taxon>Fistulifera</taxon>
    </lineage>
</organism>
<dbReference type="PANTHER" id="PTHR12428:SF65">
    <property type="entry name" value="CYTOCHROME C OXIDASE ASSEMBLY PROTEIN COX18, MITOCHONDRIAL"/>
    <property type="match status" value="1"/>
</dbReference>
<evidence type="ECO:0000256" key="3">
    <source>
        <dbReference type="ARBA" id="ARBA00022989"/>
    </source>
</evidence>
<feature type="domain" description="Membrane insertase YidC/Oxa/ALB C-terminal" evidence="7">
    <location>
        <begin position="93"/>
        <end position="301"/>
    </location>
</feature>
<dbReference type="GO" id="GO:0032977">
    <property type="term" value="F:membrane insertase activity"/>
    <property type="evidence" value="ECO:0007669"/>
    <property type="project" value="InterPro"/>
</dbReference>
<dbReference type="Pfam" id="PF02096">
    <property type="entry name" value="60KD_IMP"/>
    <property type="match status" value="1"/>
</dbReference>
<feature type="region of interest" description="Disordered" evidence="6">
    <location>
        <begin position="431"/>
        <end position="450"/>
    </location>
</feature>
<dbReference type="InterPro" id="IPR001708">
    <property type="entry name" value="YidC/ALB3/OXA1/COX18"/>
</dbReference>
<dbReference type="InterPro" id="IPR028055">
    <property type="entry name" value="YidC/Oxa/ALB_C"/>
</dbReference>
<protein>
    <recommendedName>
        <fullName evidence="7">Membrane insertase YidC/Oxa/ALB C-terminal domain-containing protein</fullName>
    </recommendedName>
</protein>